<dbReference type="EMBL" id="QWIQ01000320">
    <property type="protein sequence ID" value="RMY94241.1"/>
    <property type="molecule type" value="Genomic_DNA"/>
</dbReference>
<reference evidence="2 3" key="1">
    <citation type="journal article" date="2018" name="BMC Genomics">
        <title>Genomic evidence for intraspecific hybridization in a clonal and extremely halotolerant yeast.</title>
        <authorList>
            <person name="Gostincar C."/>
            <person name="Stajich J.E."/>
            <person name="Zupancic J."/>
            <person name="Zalar P."/>
            <person name="Gunde-Cimerman N."/>
        </authorList>
    </citation>
    <scope>NUCLEOTIDE SEQUENCE [LARGE SCALE GENOMIC DNA]</scope>
    <source>
        <strain evidence="2 3">EXF-171</strain>
    </source>
</reference>
<dbReference type="SUPFAM" id="SSF54695">
    <property type="entry name" value="POZ domain"/>
    <property type="match status" value="1"/>
</dbReference>
<feature type="compositionally biased region" description="Basic and acidic residues" evidence="1">
    <location>
        <begin position="86"/>
        <end position="98"/>
    </location>
</feature>
<dbReference type="PANTHER" id="PTHR31758:SF2">
    <property type="entry name" value="BTB_POZ DOMAIN-CONTAINING PROTEIN YLR108C"/>
    <property type="match status" value="1"/>
</dbReference>
<evidence type="ECO:0000313" key="2">
    <source>
        <dbReference type="EMBL" id="RMY94241.1"/>
    </source>
</evidence>
<feature type="region of interest" description="Disordered" evidence="1">
    <location>
        <begin position="20"/>
        <end position="133"/>
    </location>
</feature>
<feature type="compositionally biased region" description="Polar residues" evidence="1">
    <location>
        <begin position="100"/>
        <end position="128"/>
    </location>
</feature>
<evidence type="ECO:0000256" key="1">
    <source>
        <dbReference type="SAM" id="MobiDB-lite"/>
    </source>
</evidence>
<feature type="compositionally biased region" description="Basic and acidic residues" evidence="1">
    <location>
        <begin position="237"/>
        <end position="253"/>
    </location>
</feature>
<dbReference type="Gene3D" id="3.30.710.10">
    <property type="entry name" value="Potassium Channel Kv1.1, Chain A"/>
    <property type="match status" value="1"/>
</dbReference>
<evidence type="ECO:0000313" key="3">
    <source>
        <dbReference type="Proteomes" id="UP000281468"/>
    </source>
</evidence>
<dbReference type="PANTHER" id="PTHR31758">
    <property type="entry name" value="BTB/POZ DOMAIN-CONTAINING PROTEIN YLR108C"/>
    <property type="match status" value="1"/>
</dbReference>
<sequence>MSASEEALLLHINHFMPENISQHHNGADRSLSNPDTGRSRHDETRSNGMSFRRPPHERMASGDAPSASPLQRDRDGSEAGYFDTVKLQDHSHGQERPITRRSNPLNRASNSPDLGRDASNQSPNQSSKLEFEPQGELLHERQYQRPVEPEVTIPHSVSADSGLNRMSENVTNAHVTNPIIDPEHRPNVAAATAGVKRKSAPEIDFEQADEQSSAKRPAMLSRGTKNSVSAERPQPSFEERFETDEHQSSRNRTDMPGNHTHAHSNSGATSRLDLNAPDGPRNEKADGSARVALPARKVFPIQIGDKLFRLSGASISSDAPSYFSQFFEQQLRQHEGADGVRTLYIDRDPATFEDISLHLQGYHIEPRDGPHFVKLFADAQFFSLPRLTAQLFASAIYIRIGDTEFQVPRDLFNDPGNSPNYFSLGFSAFFTTPSDVFPGLSQQALLRPPSIMPPSIPLRSARVFADLLHVLKGYPLEIRSEEHRQELLRDARYFHLKGLEQRLIPHHISYNMGRDATEIVIRLEDVRQSGIVVVADGASKSQGGDSPAVSDATSSSVLPSWVYYQRPYVDSEAYNLLLEVTGEEGTLLSLLVDPELLPARVAMAAFHKQTLARMTSLFSVIATKMNVPVANLIRLKDTGFNDRRTKVLIGPDADVMLDGRPWFIESGSVDEKANNQMIDGAGKPAQQQKRGKNVSDGREGPDWVVKKAQWRLRLHPLDIGGRKGIQVALVAVKIDAISTERGRNAARGFLA</sequence>
<dbReference type="Proteomes" id="UP000281468">
    <property type="component" value="Unassembled WGS sequence"/>
</dbReference>
<feature type="compositionally biased region" description="Polar residues" evidence="1">
    <location>
        <begin position="20"/>
        <end position="36"/>
    </location>
</feature>
<proteinExistence type="predicted"/>
<dbReference type="VEuPathDB" id="FungiDB:BTJ68_10229"/>
<protein>
    <recommendedName>
        <fullName evidence="4">Potassium channel tetramerisation-type BTB domain-containing protein</fullName>
    </recommendedName>
</protein>
<comment type="caution">
    <text evidence="2">The sequence shown here is derived from an EMBL/GenBank/DDBJ whole genome shotgun (WGS) entry which is preliminary data.</text>
</comment>
<feature type="region of interest" description="Disordered" evidence="1">
    <location>
        <begin position="679"/>
        <end position="700"/>
    </location>
</feature>
<accession>A0A3M7G0T5</accession>
<name>A0A3M7G0T5_HORWE</name>
<evidence type="ECO:0008006" key="4">
    <source>
        <dbReference type="Google" id="ProtNLM"/>
    </source>
</evidence>
<dbReference type="AlphaFoldDB" id="A0A3M7G0T5"/>
<feature type="region of interest" description="Disordered" evidence="1">
    <location>
        <begin position="176"/>
        <end position="289"/>
    </location>
</feature>
<organism evidence="2 3">
    <name type="scientific">Hortaea werneckii</name>
    <name type="common">Black yeast</name>
    <name type="synonym">Cladosporium werneckii</name>
    <dbReference type="NCBI Taxonomy" id="91943"/>
    <lineage>
        <taxon>Eukaryota</taxon>
        <taxon>Fungi</taxon>
        <taxon>Dikarya</taxon>
        <taxon>Ascomycota</taxon>
        <taxon>Pezizomycotina</taxon>
        <taxon>Dothideomycetes</taxon>
        <taxon>Dothideomycetidae</taxon>
        <taxon>Mycosphaerellales</taxon>
        <taxon>Teratosphaeriaceae</taxon>
        <taxon>Hortaea</taxon>
    </lineage>
</organism>
<gene>
    <name evidence="2" type="ORF">D0862_09022</name>
</gene>
<dbReference type="InterPro" id="IPR011333">
    <property type="entry name" value="SKP1/BTB/POZ_sf"/>
</dbReference>